<dbReference type="EMBL" id="ABCC02000039">
    <property type="protein sequence ID" value="EDP14401.1"/>
    <property type="molecule type" value="Genomic_DNA"/>
</dbReference>
<gene>
    <name evidence="2" type="ORF">CLOBOL_04943</name>
</gene>
<evidence type="ECO:0000313" key="3">
    <source>
        <dbReference type="Proteomes" id="UP000005396"/>
    </source>
</evidence>
<dbReference type="Proteomes" id="UP000005396">
    <property type="component" value="Unassembled WGS sequence"/>
</dbReference>
<protein>
    <submittedName>
        <fullName evidence="2">Uncharacterized protein</fullName>
    </submittedName>
</protein>
<keyword evidence="1" id="KW-0472">Membrane</keyword>
<dbReference type="HOGENOM" id="CLU_3287306_0_0_9"/>
<organism evidence="2 3">
    <name type="scientific">Enterocloster bolteae (strain ATCC BAA-613 / DSM 15670 / CCUG 46953 / JCM 12243 / WAL 16351)</name>
    <name type="common">Clostridium bolteae</name>
    <dbReference type="NCBI Taxonomy" id="411902"/>
    <lineage>
        <taxon>Bacteria</taxon>
        <taxon>Bacillati</taxon>
        <taxon>Bacillota</taxon>
        <taxon>Clostridia</taxon>
        <taxon>Lachnospirales</taxon>
        <taxon>Lachnospiraceae</taxon>
        <taxon>Enterocloster</taxon>
    </lineage>
</organism>
<keyword evidence="1" id="KW-0812">Transmembrane</keyword>
<reference evidence="2 3" key="2">
    <citation type="submission" date="2007-09" db="EMBL/GenBank/DDBJ databases">
        <title>Draft genome sequence of Clostridium bolteae (ATCC BAA-613).</title>
        <authorList>
            <person name="Sudarsanam P."/>
            <person name="Ley R."/>
            <person name="Guruge J."/>
            <person name="Turnbaugh P.J."/>
            <person name="Mahowald M."/>
            <person name="Liep D."/>
            <person name="Gordon J."/>
        </authorList>
    </citation>
    <scope>NUCLEOTIDE SEQUENCE [LARGE SCALE GENOMIC DNA]</scope>
    <source>
        <strain evidence="3">ATCC BAA-613 / DSM 15670 / CCUG 46953 / JCM 12243 / WAL 16351</strain>
    </source>
</reference>
<comment type="caution">
    <text evidence="2">The sequence shown here is derived from an EMBL/GenBank/DDBJ whole genome shotgun (WGS) entry which is preliminary data.</text>
</comment>
<dbReference type="AlphaFoldDB" id="A8RXT4"/>
<proteinExistence type="predicted"/>
<reference evidence="2 3" key="1">
    <citation type="submission" date="2007-08" db="EMBL/GenBank/DDBJ databases">
        <authorList>
            <person name="Fulton L."/>
            <person name="Clifton S."/>
            <person name="Fulton B."/>
            <person name="Xu J."/>
            <person name="Minx P."/>
            <person name="Pepin K.H."/>
            <person name="Johnson M."/>
            <person name="Thiruvilangam P."/>
            <person name="Bhonagiri V."/>
            <person name="Nash W.E."/>
            <person name="Mardis E.R."/>
            <person name="Wilson R.K."/>
        </authorList>
    </citation>
    <scope>NUCLEOTIDE SEQUENCE [LARGE SCALE GENOMIC DNA]</scope>
    <source>
        <strain evidence="3">ATCC BAA-613 / DSM 15670 / CCUG 46953 / JCM 12243 / WAL 16351</strain>
    </source>
</reference>
<evidence type="ECO:0000256" key="1">
    <source>
        <dbReference type="SAM" id="Phobius"/>
    </source>
</evidence>
<name>A8RXT4_ENTBW</name>
<dbReference type="PaxDb" id="411902-CLOBOL_04943"/>
<keyword evidence="1" id="KW-1133">Transmembrane helix</keyword>
<feature type="transmembrane region" description="Helical" evidence="1">
    <location>
        <begin position="20"/>
        <end position="38"/>
    </location>
</feature>
<accession>A8RXT4</accession>
<sequence length="40" mass="4966">MQGTGDEAFICIKNFSYIFFNYRLVYFYYKYVVLFILFNN</sequence>
<evidence type="ECO:0000313" key="2">
    <source>
        <dbReference type="EMBL" id="EDP14401.1"/>
    </source>
</evidence>